<dbReference type="GO" id="GO:0031110">
    <property type="term" value="P:regulation of microtubule polymerization or depolymerization"/>
    <property type="evidence" value="ECO:0007669"/>
    <property type="project" value="InterPro"/>
</dbReference>
<dbReference type="PANTHER" id="PTHR10104:SF20">
    <property type="entry name" value="STATHMIN DOMAIN-CONTAINING PROTEIN 1"/>
    <property type="match status" value="1"/>
</dbReference>
<dbReference type="AlphaFoldDB" id="A0AAV6R8H2"/>
<dbReference type="Pfam" id="PF00836">
    <property type="entry name" value="Stathmin"/>
    <property type="match status" value="1"/>
</dbReference>
<feature type="region of interest" description="Disordered" evidence="1">
    <location>
        <begin position="14"/>
        <end position="40"/>
    </location>
</feature>
<dbReference type="Proteomes" id="UP000693946">
    <property type="component" value="Linkage Group LG20"/>
</dbReference>
<evidence type="ECO:0000313" key="3">
    <source>
        <dbReference type="Proteomes" id="UP000693946"/>
    </source>
</evidence>
<dbReference type="InterPro" id="IPR000956">
    <property type="entry name" value="Stathmin_fam"/>
</dbReference>
<evidence type="ECO:0000256" key="1">
    <source>
        <dbReference type="SAM" id="MobiDB-lite"/>
    </source>
</evidence>
<dbReference type="EMBL" id="JAGKHQ010000013">
    <property type="protein sequence ID" value="KAG7501310.1"/>
    <property type="molecule type" value="Genomic_DNA"/>
</dbReference>
<protein>
    <submittedName>
        <fullName evidence="2">Stathmin domain-containing protein 1</fullName>
    </submittedName>
</protein>
<sequence>MGCCSSTVTAVRPLVDGDQDETGSKLGSRGDSAVSKGTTDSGVVMENKEMPVLPGAVPRILPPLTLGCGGASVADRIAQDGVHERQKSSEILEELLNQGIISEGKSRERSNMAGEAYNIILDDKDLVRRRPPSRLESLKAKKMQSVPSREEIDEKIRLAEERRKSREDELKARLRTKSARVRVRVPVSNATKDEDTSGTPVEAFQSPVTSDPPPQFHNQGACSLAEGKECVSEAGHDSSECGEETGRKENRKGGEKEGESGDNREEGAESVSAGGEEEELKQVTELQEMKLLTE</sequence>
<reference evidence="2 3" key="1">
    <citation type="journal article" date="2021" name="Sci. Rep.">
        <title>Chromosome anchoring in Senegalese sole (Solea senegalensis) reveals sex-associated markers and genome rearrangements in flatfish.</title>
        <authorList>
            <person name="Guerrero-Cozar I."/>
            <person name="Gomez-Garrido J."/>
            <person name="Berbel C."/>
            <person name="Martinez-Blanch J.F."/>
            <person name="Alioto T."/>
            <person name="Claros M.G."/>
            <person name="Gagnaire P.A."/>
            <person name="Manchado M."/>
        </authorList>
    </citation>
    <scope>NUCLEOTIDE SEQUENCE [LARGE SCALE GENOMIC DNA]</scope>
    <source>
        <strain evidence="2">Sse05_10M</strain>
    </source>
</reference>
<proteinExistence type="predicted"/>
<gene>
    <name evidence="2" type="ORF">JOB18_045961</name>
</gene>
<organism evidence="2 3">
    <name type="scientific">Solea senegalensis</name>
    <name type="common">Senegalese sole</name>
    <dbReference type="NCBI Taxonomy" id="28829"/>
    <lineage>
        <taxon>Eukaryota</taxon>
        <taxon>Metazoa</taxon>
        <taxon>Chordata</taxon>
        <taxon>Craniata</taxon>
        <taxon>Vertebrata</taxon>
        <taxon>Euteleostomi</taxon>
        <taxon>Actinopterygii</taxon>
        <taxon>Neopterygii</taxon>
        <taxon>Teleostei</taxon>
        <taxon>Neoteleostei</taxon>
        <taxon>Acanthomorphata</taxon>
        <taxon>Carangaria</taxon>
        <taxon>Pleuronectiformes</taxon>
        <taxon>Pleuronectoidei</taxon>
        <taxon>Soleidae</taxon>
        <taxon>Solea</taxon>
    </lineage>
</organism>
<feature type="region of interest" description="Disordered" evidence="1">
    <location>
        <begin position="184"/>
        <end position="294"/>
    </location>
</feature>
<feature type="region of interest" description="Disordered" evidence="1">
    <location>
        <begin position="131"/>
        <end position="150"/>
    </location>
</feature>
<keyword evidence="3" id="KW-1185">Reference proteome</keyword>
<comment type="caution">
    <text evidence="2">The sequence shown here is derived from an EMBL/GenBank/DDBJ whole genome shotgun (WGS) entry which is preliminary data.</text>
</comment>
<accession>A0AAV6R8H2</accession>
<dbReference type="PANTHER" id="PTHR10104">
    <property type="entry name" value="STATHMIN"/>
    <property type="match status" value="1"/>
</dbReference>
<name>A0AAV6R8H2_SOLSE</name>
<feature type="compositionally biased region" description="Basic and acidic residues" evidence="1">
    <location>
        <begin position="226"/>
        <end position="267"/>
    </location>
</feature>
<evidence type="ECO:0000313" key="2">
    <source>
        <dbReference type="EMBL" id="KAG7501310.1"/>
    </source>
</evidence>